<accession>C0D0Y3</accession>
<name>C0D0Y3_9FIRM</name>
<evidence type="ECO:0000313" key="1">
    <source>
        <dbReference type="EMBL" id="EEG55010.1"/>
    </source>
</evidence>
<reference evidence="1 2" key="1">
    <citation type="submission" date="2009-01" db="EMBL/GenBank/DDBJ databases">
        <authorList>
            <person name="Fulton L."/>
            <person name="Clifton S."/>
            <person name="Fulton B."/>
            <person name="Xu J."/>
            <person name="Minx P."/>
            <person name="Pepin K.H."/>
            <person name="Johnson M."/>
            <person name="Bhonagiri V."/>
            <person name="Nash W.E."/>
            <person name="Mardis E.R."/>
            <person name="Wilson R.K."/>
        </authorList>
    </citation>
    <scope>NUCLEOTIDE SEQUENCE [LARGE SCALE GENOMIC DNA]</scope>
    <source>
        <strain evidence="1 2">DSM 15981</strain>
    </source>
</reference>
<protein>
    <submittedName>
        <fullName evidence="1">Uncharacterized protein</fullName>
    </submittedName>
</protein>
<dbReference type="Proteomes" id="UP000004756">
    <property type="component" value="Unassembled WGS sequence"/>
</dbReference>
<keyword evidence="2" id="KW-1185">Reference proteome</keyword>
<dbReference type="HOGENOM" id="CLU_3116153_0_0_9"/>
<organism evidence="1 2">
    <name type="scientific">[Clostridium] asparagiforme DSM 15981</name>
    <dbReference type="NCBI Taxonomy" id="518636"/>
    <lineage>
        <taxon>Bacteria</taxon>
        <taxon>Bacillati</taxon>
        <taxon>Bacillota</taxon>
        <taxon>Clostridia</taxon>
        <taxon>Lachnospirales</taxon>
        <taxon>Lachnospiraceae</taxon>
        <taxon>Enterocloster</taxon>
    </lineage>
</organism>
<comment type="caution">
    <text evidence="1">The sequence shown here is derived from an EMBL/GenBank/DDBJ whole genome shotgun (WGS) entry which is preliminary data.</text>
</comment>
<dbReference type="EMBL" id="ACCJ01000194">
    <property type="protein sequence ID" value="EEG55010.1"/>
    <property type="molecule type" value="Genomic_DNA"/>
</dbReference>
<evidence type="ECO:0000313" key="2">
    <source>
        <dbReference type="Proteomes" id="UP000004756"/>
    </source>
</evidence>
<dbReference type="AlphaFoldDB" id="C0D0Y3"/>
<proteinExistence type="predicted"/>
<reference evidence="1 2" key="2">
    <citation type="submission" date="2009-02" db="EMBL/GenBank/DDBJ databases">
        <title>Draft genome sequence of Clostridium asparagiforme (DSM 15981).</title>
        <authorList>
            <person name="Sudarsanam P."/>
            <person name="Ley R."/>
            <person name="Guruge J."/>
            <person name="Turnbaugh P.J."/>
            <person name="Mahowald M."/>
            <person name="Liep D."/>
            <person name="Gordon J."/>
        </authorList>
    </citation>
    <scope>NUCLEOTIDE SEQUENCE [LARGE SCALE GENOMIC DNA]</scope>
    <source>
        <strain evidence="1 2">DSM 15981</strain>
    </source>
</reference>
<gene>
    <name evidence="1" type="ORF">CLOSTASPAR_02920</name>
</gene>
<sequence>MGNFRRKPGENPVISPCHGPKIVLRWKRCLHARDKRPAGVRGADVVKNRI</sequence>